<organism evidence="1 2">
    <name type="scientific">Favolaschia claudopus</name>
    <dbReference type="NCBI Taxonomy" id="2862362"/>
    <lineage>
        <taxon>Eukaryota</taxon>
        <taxon>Fungi</taxon>
        <taxon>Dikarya</taxon>
        <taxon>Basidiomycota</taxon>
        <taxon>Agaricomycotina</taxon>
        <taxon>Agaricomycetes</taxon>
        <taxon>Agaricomycetidae</taxon>
        <taxon>Agaricales</taxon>
        <taxon>Marasmiineae</taxon>
        <taxon>Mycenaceae</taxon>
        <taxon>Favolaschia</taxon>
    </lineage>
</organism>
<evidence type="ECO:0000313" key="1">
    <source>
        <dbReference type="EMBL" id="KAK6974790.1"/>
    </source>
</evidence>
<dbReference type="EMBL" id="JAWWNJ010000180">
    <property type="protein sequence ID" value="KAK6974790.1"/>
    <property type="molecule type" value="Genomic_DNA"/>
</dbReference>
<accession>A0AAV9Z9Y4</accession>
<evidence type="ECO:0000313" key="2">
    <source>
        <dbReference type="Proteomes" id="UP001362999"/>
    </source>
</evidence>
<keyword evidence="2" id="KW-1185">Reference proteome</keyword>
<sequence>MDPTPTRLSWAPKTRRAGELSGVVVYYCDGSGYKGGVGAASMSTRDGRCAYTTSTHQYPVSRPYLAAVHTLTAVLETIYGF</sequence>
<dbReference type="Proteomes" id="UP001362999">
    <property type="component" value="Unassembled WGS sequence"/>
</dbReference>
<dbReference type="AlphaFoldDB" id="A0AAV9Z9Y4"/>
<protein>
    <recommendedName>
        <fullName evidence="3">RNase H type-1 domain-containing protein</fullName>
    </recommendedName>
</protein>
<reference evidence="1 2" key="1">
    <citation type="journal article" date="2024" name="J Genomics">
        <title>Draft genome sequencing and assembly of Favolaschia claudopus CIRM-BRFM 2984 isolated from oak limbs.</title>
        <authorList>
            <person name="Navarro D."/>
            <person name="Drula E."/>
            <person name="Chaduli D."/>
            <person name="Cazenave R."/>
            <person name="Ahrendt S."/>
            <person name="Wang J."/>
            <person name="Lipzen A."/>
            <person name="Daum C."/>
            <person name="Barry K."/>
            <person name="Grigoriev I.V."/>
            <person name="Favel A."/>
            <person name="Rosso M.N."/>
            <person name="Martin F."/>
        </authorList>
    </citation>
    <scope>NUCLEOTIDE SEQUENCE [LARGE SCALE GENOMIC DNA]</scope>
    <source>
        <strain evidence="1 2">CIRM-BRFM 2984</strain>
    </source>
</reference>
<gene>
    <name evidence="1" type="ORF">R3P38DRAFT_2583629</name>
</gene>
<proteinExistence type="predicted"/>
<name>A0AAV9Z9Y4_9AGAR</name>
<comment type="caution">
    <text evidence="1">The sequence shown here is derived from an EMBL/GenBank/DDBJ whole genome shotgun (WGS) entry which is preliminary data.</text>
</comment>
<evidence type="ECO:0008006" key="3">
    <source>
        <dbReference type="Google" id="ProtNLM"/>
    </source>
</evidence>